<reference evidence="2 3" key="1">
    <citation type="journal article" date="2013" name="Genome Biol.">
        <title>The genome sequence of the most widely cultivated cacao type and its use to identify candidate genes regulating pod color.</title>
        <authorList>
            <person name="Motamayor J.C."/>
            <person name="Mockaitis K."/>
            <person name="Schmutz J."/>
            <person name="Haiminen N."/>
            <person name="Iii D.L."/>
            <person name="Cornejo O."/>
            <person name="Findley S.D."/>
            <person name="Zheng P."/>
            <person name="Utro F."/>
            <person name="Royaert S."/>
            <person name="Saski C."/>
            <person name="Jenkins J."/>
            <person name="Podicheti R."/>
            <person name="Zhao M."/>
            <person name="Scheffler B.E."/>
            <person name="Stack J.C."/>
            <person name="Feltus F.A."/>
            <person name="Mustiga G.M."/>
            <person name="Amores F."/>
            <person name="Phillips W."/>
            <person name="Marelli J.P."/>
            <person name="May G.D."/>
            <person name="Shapiro H."/>
            <person name="Ma J."/>
            <person name="Bustamante C.D."/>
            <person name="Schnell R.J."/>
            <person name="Main D."/>
            <person name="Gilbert D."/>
            <person name="Parida L."/>
            <person name="Kuhn D.N."/>
        </authorList>
    </citation>
    <scope>NUCLEOTIDE SEQUENCE [LARGE SCALE GENOMIC DNA]</scope>
    <source>
        <strain evidence="3">cv. Matina 1-6</strain>
    </source>
</reference>
<dbReference type="Gramene" id="EOY14098">
    <property type="protein sequence ID" value="EOY14098"/>
    <property type="gene ID" value="TCM_033339"/>
</dbReference>
<proteinExistence type="predicted"/>
<evidence type="ECO:0000313" key="3">
    <source>
        <dbReference type="Proteomes" id="UP000026915"/>
    </source>
</evidence>
<gene>
    <name evidence="2" type="ORF">TCM_033339</name>
</gene>
<name>A0A061FB13_THECC</name>
<evidence type="ECO:0000313" key="2">
    <source>
        <dbReference type="EMBL" id="EOY14098.1"/>
    </source>
</evidence>
<organism evidence="2 3">
    <name type="scientific">Theobroma cacao</name>
    <name type="common">Cacao</name>
    <name type="synonym">Cocoa</name>
    <dbReference type="NCBI Taxonomy" id="3641"/>
    <lineage>
        <taxon>Eukaryota</taxon>
        <taxon>Viridiplantae</taxon>
        <taxon>Streptophyta</taxon>
        <taxon>Embryophyta</taxon>
        <taxon>Tracheophyta</taxon>
        <taxon>Spermatophyta</taxon>
        <taxon>Magnoliopsida</taxon>
        <taxon>eudicotyledons</taxon>
        <taxon>Gunneridae</taxon>
        <taxon>Pentapetalae</taxon>
        <taxon>rosids</taxon>
        <taxon>malvids</taxon>
        <taxon>Malvales</taxon>
        <taxon>Malvaceae</taxon>
        <taxon>Byttnerioideae</taxon>
        <taxon>Theobroma</taxon>
    </lineage>
</organism>
<keyword evidence="3" id="KW-1185">Reference proteome</keyword>
<dbReference type="AlphaFoldDB" id="A0A061FB13"/>
<evidence type="ECO:0000256" key="1">
    <source>
        <dbReference type="SAM" id="Coils"/>
    </source>
</evidence>
<feature type="non-terminal residue" evidence="2">
    <location>
        <position position="1"/>
    </location>
</feature>
<sequence length="98" mass="11224">CNLPSLSSVSYLPYLMAPRNEMAANVRRTNNTLKRVVKKKEEKNVKRLKESLAKMKAETEETLRAVEELRQSMAQIREVIRLLLDDNPLEAELTAALL</sequence>
<accession>A0A061FB13</accession>
<dbReference type="HOGENOM" id="CLU_2563043_0_0_1"/>
<dbReference type="Proteomes" id="UP000026915">
    <property type="component" value="Chromosome 7"/>
</dbReference>
<protein>
    <submittedName>
        <fullName evidence="2">Uncharacterized protein isoform 3</fullName>
    </submittedName>
</protein>
<keyword evidence="1" id="KW-0175">Coiled coil</keyword>
<feature type="coiled-coil region" evidence="1">
    <location>
        <begin position="23"/>
        <end position="86"/>
    </location>
</feature>
<dbReference type="EMBL" id="CM001885">
    <property type="protein sequence ID" value="EOY14098.1"/>
    <property type="molecule type" value="Genomic_DNA"/>
</dbReference>